<dbReference type="EMBL" id="LXQA010083679">
    <property type="protein sequence ID" value="MCI12309.1"/>
    <property type="molecule type" value="Genomic_DNA"/>
</dbReference>
<evidence type="ECO:0000313" key="2">
    <source>
        <dbReference type="EMBL" id="MCI12309.1"/>
    </source>
</evidence>
<name>A0A392PLD0_9FABA</name>
<comment type="caution">
    <text evidence="2">The sequence shown here is derived from an EMBL/GenBank/DDBJ whole genome shotgun (WGS) entry which is preliminary data.</text>
</comment>
<dbReference type="AlphaFoldDB" id="A0A392PLD0"/>
<feature type="compositionally biased region" description="Acidic residues" evidence="1">
    <location>
        <begin position="1"/>
        <end position="11"/>
    </location>
</feature>
<keyword evidence="3" id="KW-1185">Reference proteome</keyword>
<accession>A0A392PLD0</accession>
<reference evidence="2 3" key="1">
    <citation type="journal article" date="2018" name="Front. Plant Sci.">
        <title>Red Clover (Trifolium pratense) and Zigzag Clover (T. medium) - A Picture of Genomic Similarities and Differences.</title>
        <authorList>
            <person name="Dluhosova J."/>
            <person name="Istvanek J."/>
            <person name="Nedelnik J."/>
            <person name="Repkova J."/>
        </authorList>
    </citation>
    <scope>NUCLEOTIDE SEQUENCE [LARGE SCALE GENOMIC DNA]</scope>
    <source>
        <strain evidence="3">cv. 10/8</strain>
        <tissue evidence="2">Leaf</tissue>
    </source>
</reference>
<feature type="region of interest" description="Disordered" evidence="1">
    <location>
        <begin position="1"/>
        <end position="47"/>
    </location>
</feature>
<feature type="non-terminal residue" evidence="2">
    <location>
        <position position="143"/>
    </location>
</feature>
<evidence type="ECO:0000256" key="1">
    <source>
        <dbReference type="SAM" id="MobiDB-lite"/>
    </source>
</evidence>
<feature type="compositionally biased region" description="Basic residues" evidence="1">
    <location>
        <begin position="35"/>
        <end position="47"/>
    </location>
</feature>
<protein>
    <submittedName>
        <fullName evidence="2">Uncharacterized protein</fullName>
    </submittedName>
</protein>
<dbReference type="Proteomes" id="UP000265520">
    <property type="component" value="Unassembled WGS sequence"/>
</dbReference>
<sequence length="143" mass="17340">MGWERDDEDGWTEVRSRRRRERRQVNDGIDSPRQFQRHRSITPSRRRAFSTEHYRDRYQVPDFYRAVSPQSRYSPIRREPRMLGAPTHVRSDVSLQYVERRQRHGDRRQEKNDRQVHVDRCRFYGARQPSRHVGDGRVDAAGH</sequence>
<organism evidence="2 3">
    <name type="scientific">Trifolium medium</name>
    <dbReference type="NCBI Taxonomy" id="97028"/>
    <lineage>
        <taxon>Eukaryota</taxon>
        <taxon>Viridiplantae</taxon>
        <taxon>Streptophyta</taxon>
        <taxon>Embryophyta</taxon>
        <taxon>Tracheophyta</taxon>
        <taxon>Spermatophyta</taxon>
        <taxon>Magnoliopsida</taxon>
        <taxon>eudicotyledons</taxon>
        <taxon>Gunneridae</taxon>
        <taxon>Pentapetalae</taxon>
        <taxon>rosids</taxon>
        <taxon>fabids</taxon>
        <taxon>Fabales</taxon>
        <taxon>Fabaceae</taxon>
        <taxon>Papilionoideae</taxon>
        <taxon>50 kb inversion clade</taxon>
        <taxon>NPAAA clade</taxon>
        <taxon>Hologalegina</taxon>
        <taxon>IRL clade</taxon>
        <taxon>Trifolieae</taxon>
        <taxon>Trifolium</taxon>
    </lineage>
</organism>
<proteinExistence type="predicted"/>
<evidence type="ECO:0000313" key="3">
    <source>
        <dbReference type="Proteomes" id="UP000265520"/>
    </source>
</evidence>